<protein>
    <submittedName>
        <fullName evidence="1">Uncharacterized protein</fullName>
    </submittedName>
</protein>
<sequence>MDKKNVQFWKTQGFYQTRIFQKVNLHQNALIFKKTEKNGLP</sequence>
<proteinExistence type="predicted"/>
<organism evidence="1">
    <name type="scientific">viral metagenome</name>
    <dbReference type="NCBI Taxonomy" id="1070528"/>
    <lineage>
        <taxon>unclassified sequences</taxon>
        <taxon>metagenomes</taxon>
        <taxon>organismal metagenomes</taxon>
    </lineage>
</organism>
<dbReference type="AlphaFoldDB" id="A0A6C0HRI0"/>
<evidence type="ECO:0000313" key="1">
    <source>
        <dbReference type="EMBL" id="QHT82725.1"/>
    </source>
</evidence>
<accession>A0A6C0HRI0</accession>
<name>A0A6C0HRI0_9ZZZZ</name>
<reference evidence="1" key="1">
    <citation type="journal article" date="2020" name="Nature">
        <title>Giant virus diversity and host interactions through global metagenomics.</title>
        <authorList>
            <person name="Schulz F."/>
            <person name="Roux S."/>
            <person name="Paez-Espino D."/>
            <person name="Jungbluth S."/>
            <person name="Walsh D.A."/>
            <person name="Denef V.J."/>
            <person name="McMahon K.D."/>
            <person name="Konstantinidis K.T."/>
            <person name="Eloe-Fadrosh E.A."/>
            <person name="Kyrpides N.C."/>
            <person name="Woyke T."/>
        </authorList>
    </citation>
    <scope>NUCLEOTIDE SEQUENCE</scope>
    <source>
        <strain evidence="1">GVMAG-M-3300023184-165</strain>
    </source>
</reference>
<dbReference type="EMBL" id="MN740003">
    <property type="protein sequence ID" value="QHT82725.1"/>
    <property type="molecule type" value="Genomic_DNA"/>
</dbReference>